<name>A0A1E4TD52_9ASCO</name>
<feature type="non-terminal residue" evidence="2">
    <location>
        <position position="1"/>
    </location>
</feature>
<reference evidence="3" key="1">
    <citation type="submission" date="2016-02" db="EMBL/GenBank/DDBJ databases">
        <title>Comparative genomics of biotechnologically important yeasts.</title>
        <authorList>
            <consortium name="DOE Joint Genome Institute"/>
            <person name="Riley R."/>
            <person name="Haridas S."/>
            <person name="Wolfe K.H."/>
            <person name="Lopes M.R."/>
            <person name="Hittinger C.T."/>
            <person name="Goker M."/>
            <person name="Salamov A."/>
            <person name="Wisecaver J."/>
            <person name="Long T.M."/>
            <person name="Aerts A.L."/>
            <person name="Barry K."/>
            <person name="Choi C."/>
            <person name="Clum A."/>
            <person name="Coughlan A.Y."/>
            <person name="Deshpande S."/>
            <person name="Douglass A.P."/>
            <person name="Hanson S.J."/>
            <person name="Klenk H.-P."/>
            <person name="Labutti K."/>
            <person name="Lapidus A."/>
            <person name="Lindquist E."/>
            <person name="Lipzen A."/>
            <person name="Meier-Kolthoff J.P."/>
            <person name="Ohm R.A."/>
            <person name="Otillar R.P."/>
            <person name="Pangilinan J."/>
            <person name="Peng Y."/>
            <person name="Rokas A."/>
            <person name="Rosa C.A."/>
            <person name="Scheuner C."/>
            <person name="Sibirny A.A."/>
            <person name="Slot J.C."/>
            <person name="Stielow J.B."/>
            <person name="Sun H."/>
            <person name="Kurtzman C.P."/>
            <person name="Blackwell M."/>
            <person name="Jeffries T.W."/>
            <person name="Grigoriev I.V."/>
        </authorList>
    </citation>
    <scope>NUCLEOTIDE SEQUENCE [LARGE SCALE GENOMIC DNA]</scope>
    <source>
        <strain evidence="3">NRRL Y-17796</strain>
    </source>
</reference>
<feature type="non-terminal residue" evidence="2">
    <location>
        <position position="332"/>
    </location>
</feature>
<dbReference type="InterPro" id="IPR058155">
    <property type="entry name" value="Skg3/CAF120-like_PH"/>
</dbReference>
<evidence type="ECO:0000313" key="3">
    <source>
        <dbReference type="Proteomes" id="UP000095023"/>
    </source>
</evidence>
<feature type="domain" description="PH" evidence="1">
    <location>
        <begin position="15"/>
        <end position="132"/>
    </location>
</feature>
<keyword evidence="3" id="KW-1185">Reference proteome</keyword>
<sequence length="332" mass="37255">ELTPAIHLLATQARRIYAQGYFMKLDDLNADGNPVADRKWVEVYGRLAGTVLSVWDAKELDAAAGDFNKLSKPSYINVTDSNFRSIAQLPTANGPLSNIIALSTTLRNRYLLQFQTPELLQEWTAALRLAVFEHTSLQEAYTGALLSAKGSRLNDIRSILSETKRKHGEWGRVRFGAGMPWKRCYIVVNPSEERRFKKSVAGNISFYENKKQAGKKDPLAKVVSAHSAYAIYPESKLLVSQSTLMKIEGQVVFGNSKEPTGAFVFLIPELHPAVPGFDTLIRFIIPTFDAFGLYGRPRRLNSDKNDVRSMLFAFPSQRRPKYLDVADLRLLV</sequence>
<dbReference type="Pfam" id="PF25381">
    <property type="entry name" value="PH_26"/>
    <property type="match status" value="1"/>
</dbReference>
<accession>A0A1E4TD52</accession>
<evidence type="ECO:0000313" key="2">
    <source>
        <dbReference type="EMBL" id="ODV89669.1"/>
    </source>
</evidence>
<dbReference type="Gene3D" id="2.30.29.30">
    <property type="entry name" value="Pleckstrin-homology domain (PH domain)/Phosphotyrosine-binding domain (PTB)"/>
    <property type="match status" value="1"/>
</dbReference>
<dbReference type="InterPro" id="IPR011993">
    <property type="entry name" value="PH-like_dom_sf"/>
</dbReference>
<dbReference type="EMBL" id="KV453843">
    <property type="protein sequence ID" value="ODV89669.1"/>
    <property type="molecule type" value="Genomic_DNA"/>
</dbReference>
<dbReference type="PROSITE" id="PS50003">
    <property type="entry name" value="PH_DOMAIN"/>
    <property type="match status" value="1"/>
</dbReference>
<protein>
    <recommendedName>
        <fullName evidence="1">PH domain-containing protein</fullName>
    </recommendedName>
</protein>
<dbReference type="InterPro" id="IPR001849">
    <property type="entry name" value="PH_domain"/>
</dbReference>
<dbReference type="SMART" id="SM00233">
    <property type="entry name" value="PH"/>
    <property type="match status" value="1"/>
</dbReference>
<evidence type="ECO:0000259" key="1">
    <source>
        <dbReference type="PROSITE" id="PS50003"/>
    </source>
</evidence>
<dbReference type="Proteomes" id="UP000095023">
    <property type="component" value="Unassembled WGS sequence"/>
</dbReference>
<gene>
    <name evidence="2" type="ORF">CANCADRAFT_19287</name>
</gene>
<dbReference type="SUPFAM" id="SSF50729">
    <property type="entry name" value="PH domain-like"/>
    <property type="match status" value="1"/>
</dbReference>
<dbReference type="OrthoDB" id="5563754at2759"/>
<proteinExistence type="predicted"/>
<dbReference type="Pfam" id="PF00169">
    <property type="entry name" value="PH"/>
    <property type="match status" value="1"/>
</dbReference>
<organism evidence="2 3">
    <name type="scientific">Tortispora caseinolytica NRRL Y-17796</name>
    <dbReference type="NCBI Taxonomy" id="767744"/>
    <lineage>
        <taxon>Eukaryota</taxon>
        <taxon>Fungi</taxon>
        <taxon>Dikarya</taxon>
        <taxon>Ascomycota</taxon>
        <taxon>Saccharomycotina</taxon>
        <taxon>Trigonopsidomycetes</taxon>
        <taxon>Trigonopsidales</taxon>
        <taxon>Trigonopsidaceae</taxon>
        <taxon>Tortispora</taxon>
    </lineage>
</organism>
<dbReference type="AlphaFoldDB" id="A0A1E4TD52"/>